<reference evidence="4" key="1">
    <citation type="submission" date="2021-04" db="EMBL/GenBank/DDBJ databases">
        <title>Saccharothrix algeriensis WGS.</title>
        <authorList>
            <person name="Stuskova K."/>
            <person name="Hakalova E."/>
            <person name="Tebbal A.B."/>
            <person name="Eichmeier A."/>
        </authorList>
    </citation>
    <scope>NUCLEOTIDE SEQUENCE</scope>
    <source>
        <strain evidence="4">NRRL B-24137</strain>
    </source>
</reference>
<evidence type="ECO:0000256" key="2">
    <source>
        <dbReference type="ARBA" id="ARBA00023315"/>
    </source>
</evidence>
<evidence type="ECO:0000256" key="1">
    <source>
        <dbReference type="ARBA" id="ARBA00022679"/>
    </source>
</evidence>
<evidence type="ECO:0000259" key="3">
    <source>
        <dbReference type="PROSITE" id="PS51186"/>
    </source>
</evidence>
<dbReference type="AlphaFoldDB" id="A0A8T8I1P7"/>
<feature type="domain" description="N-acetyltransferase" evidence="3">
    <location>
        <begin position="58"/>
        <end position="199"/>
    </location>
</feature>
<sequence>MSTASPAASRSTRTCCAATAQHFTRVRNGENRVSEWRNRVDNRAVNTWTTQSVDPAGAEARALIRAYLADIISRYHHRPATEAEITRAIAEDPTDDLVAFFVGRLGDRPLACAGIRVACPETAELKRLFVHPDARGRGGGAALLAAAEAAAVSIGASAIRLDTRSDLVEARGLYAKHGYREVAPFNRDRYAEHWFQKPL</sequence>
<dbReference type="InterPro" id="IPR000182">
    <property type="entry name" value="GNAT_dom"/>
</dbReference>
<evidence type="ECO:0000313" key="5">
    <source>
        <dbReference type="Proteomes" id="UP000671828"/>
    </source>
</evidence>
<organism evidence="4 5">
    <name type="scientific">Saccharothrix algeriensis</name>
    <dbReference type="NCBI Taxonomy" id="173560"/>
    <lineage>
        <taxon>Bacteria</taxon>
        <taxon>Bacillati</taxon>
        <taxon>Actinomycetota</taxon>
        <taxon>Actinomycetes</taxon>
        <taxon>Pseudonocardiales</taxon>
        <taxon>Pseudonocardiaceae</taxon>
        <taxon>Saccharothrix</taxon>
    </lineage>
</organism>
<dbReference type="EMBL" id="CP072788">
    <property type="protein sequence ID" value="QTR04370.1"/>
    <property type="molecule type" value="Genomic_DNA"/>
</dbReference>
<keyword evidence="1 4" id="KW-0808">Transferase</keyword>
<dbReference type="SUPFAM" id="SSF55729">
    <property type="entry name" value="Acyl-CoA N-acyltransferases (Nat)"/>
    <property type="match status" value="1"/>
</dbReference>
<gene>
    <name evidence="4" type="ORF">J7S33_05510</name>
</gene>
<dbReference type="PANTHER" id="PTHR43877:SF2">
    <property type="entry name" value="AMINOALKYLPHOSPHONATE N-ACETYLTRANSFERASE-RELATED"/>
    <property type="match status" value="1"/>
</dbReference>
<evidence type="ECO:0000313" key="4">
    <source>
        <dbReference type="EMBL" id="QTR04370.1"/>
    </source>
</evidence>
<accession>A0A8T8I1P7</accession>
<dbReference type="PANTHER" id="PTHR43877">
    <property type="entry name" value="AMINOALKYLPHOSPHONATE N-ACETYLTRANSFERASE-RELATED-RELATED"/>
    <property type="match status" value="1"/>
</dbReference>
<keyword evidence="2 4" id="KW-0012">Acyltransferase</keyword>
<name>A0A8T8I1P7_9PSEU</name>
<dbReference type="InterPro" id="IPR016181">
    <property type="entry name" value="Acyl_CoA_acyltransferase"/>
</dbReference>
<dbReference type="Gene3D" id="3.40.630.30">
    <property type="match status" value="1"/>
</dbReference>
<protein>
    <submittedName>
        <fullName evidence="4">GNAT family N-acetyltransferase</fullName>
        <ecNumber evidence="4">2.3.1.-</ecNumber>
    </submittedName>
</protein>
<dbReference type="Proteomes" id="UP000671828">
    <property type="component" value="Chromosome"/>
</dbReference>
<dbReference type="EC" id="2.3.1.-" evidence="4"/>
<dbReference type="Pfam" id="PF00583">
    <property type="entry name" value="Acetyltransf_1"/>
    <property type="match status" value="1"/>
</dbReference>
<dbReference type="InterPro" id="IPR050832">
    <property type="entry name" value="Bact_Acetyltransf"/>
</dbReference>
<dbReference type="PROSITE" id="PS51186">
    <property type="entry name" value="GNAT"/>
    <property type="match status" value="1"/>
</dbReference>
<proteinExistence type="predicted"/>
<dbReference type="GO" id="GO:0016747">
    <property type="term" value="F:acyltransferase activity, transferring groups other than amino-acyl groups"/>
    <property type="evidence" value="ECO:0007669"/>
    <property type="project" value="InterPro"/>
</dbReference>